<gene>
    <name evidence="1" type="ORF">LCGC14_1021310</name>
</gene>
<proteinExistence type="predicted"/>
<sequence>MSKNSQIFVVKTSPKTVLNDYEKLMHLANYQKSFDKKCKIILKLNLSWSKFFPSCSSPPWQVEGVLKT</sequence>
<dbReference type="EMBL" id="LAZR01004083">
    <property type="protein sequence ID" value="KKN11951.1"/>
    <property type="molecule type" value="Genomic_DNA"/>
</dbReference>
<organism evidence="1">
    <name type="scientific">marine sediment metagenome</name>
    <dbReference type="NCBI Taxonomy" id="412755"/>
    <lineage>
        <taxon>unclassified sequences</taxon>
        <taxon>metagenomes</taxon>
        <taxon>ecological metagenomes</taxon>
    </lineage>
</organism>
<accession>A0A0F9QFF1</accession>
<comment type="caution">
    <text evidence="1">The sequence shown here is derived from an EMBL/GenBank/DDBJ whole genome shotgun (WGS) entry which is preliminary data.</text>
</comment>
<evidence type="ECO:0008006" key="2">
    <source>
        <dbReference type="Google" id="ProtNLM"/>
    </source>
</evidence>
<dbReference type="AlphaFoldDB" id="A0A0F9QFF1"/>
<evidence type="ECO:0000313" key="1">
    <source>
        <dbReference type="EMBL" id="KKN11951.1"/>
    </source>
</evidence>
<reference evidence="1" key="1">
    <citation type="journal article" date="2015" name="Nature">
        <title>Complex archaea that bridge the gap between prokaryotes and eukaryotes.</title>
        <authorList>
            <person name="Spang A."/>
            <person name="Saw J.H."/>
            <person name="Jorgensen S.L."/>
            <person name="Zaremba-Niedzwiedzka K."/>
            <person name="Martijn J."/>
            <person name="Lind A.E."/>
            <person name="van Eijk R."/>
            <person name="Schleper C."/>
            <person name="Guy L."/>
            <person name="Ettema T.J."/>
        </authorList>
    </citation>
    <scope>NUCLEOTIDE SEQUENCE</scope>
</reference>
<name>A0A0F9QFF1_9ZZZZ</name>
<protein>
    <recommendedName>
        <fullName evidence="2">DUF362 domain-containing protein</fullName>
    </recommendedName>
</protein>
<feature type="non-terminal residue" evidence="1">
    <location>
        <position position="68"/>
    </location>
</feature>